<sequence length="511" mass="55835">MPPIRVDDEKHELAGLHVVNIEFPPSPPRYSRLNGLRTTWFGSAGRRQSNVPPLPQTEPTIRTTDQPQQAPVSPLSRSETAIVNPVETASSPEDNDDIEKGAILDRKWFGWTWRRWAFVLGPCLAIVVMAVVLVTVFVTRINNDSSSSSTSTVPPATTSTPSSATTQTPVPSGSVPSISSGAFNGTSIASAIPGNGQDALWVFYQDSTGDLCYIALEESGNWGMPIKLTVPDDGILNGTAITAINWPLAAPTRINLIYQNAQGQLRNFLYSNTTGRFIVGHFDNYNIPLPSDPNLIKRISWYSDDQYYHYIYFAGSDGLIREYTYNMNTNAWTPSFTFPASNGYAGCAVLYDTNHNTTTMHLINTANQLQFYWRNYSDITNAAPAPNWTAGATIPDSSNSTPLGFNLNINSSLSMTQAVGQGVFAQDRDTNTIWTVGRQGLRDKQTWSTAVSTNADGIKNTDMYVERFSLGTVGKQVEYAFVQQTGDDVTLLSKVSGSFQMMGKLPIGGSA</sequence>
<feature type="region of interest" description="Disordered" evidence="1">
    <location>
        <begin position="43"/>
        <end position="97"/>
    </location>
</feature>
<reference evidence="3" key="1">
    <citation type="submission" date="2021-03" db="EMBL/GenBank/DDBJ databases">
        <authorList>
            <person name="Tagirdzhanova G."/>
        </authorList>
    </citation>
    <scope>NUCLEOTIDE SEQUENCE</scope>
</reference>
<protein>
    <recommendedName>
        <fullName evidence="5">Fucose-specific lectin</fullName>
    </recommendedName>
</protein>
<dbReference type="OrthoDB" id="3923199at2759"/>
<organism evidence="3 4">
    <name type="scientific">Gomphillus americanus</name>
    <dbReference type="NCBI Taxonomy" id="1940652"/>
    <lineage>
        <taxon>Eukaryota</taxon>
        <taxon>Fungi</taxon>
        <taxon>Dikarya</taxon>
        <taxon>Ascomycota</taxon>
        <taxon>Pezizomycotina</taxon>
        <taxon>Lecanoromycetes</taxon>
        <taxon>OSLEUM clade</taxon>
        <taxon>Ostropomycetidae</taxon>
        <taxon>Ostropales</taxon>
        <taxon>Graphidaceae</taxon>
        <taxon>Gomphilloideae</taxon>
        <taxon>Gomphillus</taxon>
    </lineage>
</organism>
<feature type="region of interest" description="Disordered" evidence="1">
    <location>
        <begin position="144"/>
        <end position="176"/>
    </location>
</feature>
<accession>A0A8H3IL48</accession>
<dbReference type="EMBL" id="CAJPDQ010000012">
    <property type="protein sequence ID" value="CAF9917649.1"/>
    <property type="molecule type" value="Genomic_DNA"/>
</dbReference>
<keyword evidence="4" id="KW-1185">Reference proteome</keyword>
<dbReference type="AlphaFoldDB" id="A0A8H3IL48"/>
<dbReference type="SUPFAM" id="SSF89372">
    <property type="entry name" value="Fucose-specific lectin"/>
    <property type="match status" value="1"/>
</dbReference>
<name>A0A8H3IL48_9LECA</name>
<evidence type="ECO:0000256" key="2">
    <source>
        <dbReference type="SAM" id="Phobius"/>
    </source>
</evidence>
<dbReference type="Gene3D" id="2.120.10.70">
    <property type="entry name" value="Fucose-specific lectin"/>
    <property type="match status" value="1"/>
</dbReference>
<keyword evidence="2" id="KW-0812">Transmembrane</keyword>
<evidence type="ECO:0000313" key="3">
    <source>
        <dbReference type="EMBL" id="CAF9917649.1"/>
    </source>
</evidence>
<feature type="compositionally biased region" description="Polar residues" evidence="1">
    <location>
        <begin position="43"/>
        <end position="92"/>
    </location>
</feature>
<keyword evidence="2" id="KW-0472">Membrane</keyword>
<evidence type="ECO:0000256" key="1">
    <source>
        <dbReference type="SAM" id="MobiDB-lite"/>
    </source>
</evidence>
<feature type="transmembrane region" description="Helical" evidence="2">
    <location>
        <begin position="116"/>
        <end position="138"/>
    </location>
</feature>
<proteinExistence type="predicted"/>
<dbReference type="Proteomes" id="UP000664169">
    <property type="component" value="Unassembled WGS sequence"/>
</dbReference>
<comment type="caution">
    <text evidence="3">The sequence shown here is derived from an EMBL/GenBank/DDBJ whole genome shotgun (WGS) entry which is preliminary data.</text>
</comment>
<evidence type="ECO:0000313" key="4">
    <source>
        <dbReference type="Proteomes" id="UP000664169"/>
    </source>
</evidence>
<evidence type="ECO:0008006" key="5">
    <source>
        <dbReference type="Google" id="ProtNLM"/>
    </source>
</evidence>
<feature type="compositionally biased region" description="Low complexity" evidence="1">
    <location>
        <begin position="145"/>
        <end position="176"/>
    </location>
</feature>
<keyword evidence="2" id="KW-1133">Transmembrane helix</keyword>
<gene>
    <name evidence="3" type="ORF">GOMPHAMPRED_001340</name>
</gene>